<evidence type="ECO:0000256" key="1">
    <source>
        <dbReference type="SAM" id="SignalP"/>
    </source>
</evidence>
<keyword evidence="3" id="KW-1185">Reference proteome</keyword>
<proteinExistence type="predicted"/>
<dbReference type="OrthoDB" id="10474274at2759"/>
<dbReference type="InParanoid" id="F4R7T0"/>
<dbReference type="Proteomes" id="UP000001072">
    <property type="component" value="Unassembled WGS sequence"/>
</dbReference>
<feature type="signal peptide" evidence="1">
    <location>
        <begin position="1"/>
        <end position="21"/>
    </location>
</feature>
<evidence type="ECO:0000313" key="2">
    <source>
        <dbReference type="EMBL" id="EGG11368.1"/>
    </source>
</evidence>
<reference evidence="3" key="1">
    <citation type="journal article" date="2011" name="Proc. Natl. Acad. Sci. U.S.A.">
        <title>Obligate biotrophy features unraveled by the genomic analysis of rust fungi.</title>
        <authorList>
            <person name="Duplessis S."/>
            <person name="Cuomo C.A."/>
            <person name="Lin Y.-C."/>
            <person name="Aerts A."/>
            <person name="Tisserant E."/>
            <person name="Veneault-Fourrey C."/>
            <person name="Joly D.L."/>
            <person name="Hacquard S."/>
            <person name="Amselem J."/>
            <person name="Cantarel B.L."/>
            <person name="Chiu R."/>
            <person name="Coutinho P.M."/>
            <person name="Feau N."/>
            <person name="Field M."/>
            <person name="Frey P."/>
            <person name="Gelhaye E."/>
            <person name="Goldberg J."/>
            <person name="Grabherr M.G."/>
            <person name="Kodira C.D."/>
            <person name="Kohler A."/>
            <person name="Kuees U."/>
            <person name="Lindquist E.A."/>
            <person name="Lucas S.M."/>
            <person name="Mago R."/>
            <person name="Mauceli E."/>
            <person name="Morin E."/>
            <person name="Murat C."/>
            <person name="Pangilinan J.L."/>
            <person name="Park R."/>
            <person name="Pearson M."/>
            <person name="Quesneville H."/>
            <person name="Rouhier N."/>
            <person name="Sakthikumar S."/>
            <person name="Salamov A.A."/>
            <person name="Schmutz J."/>
            <person name="Selles B."/>
            <person name="Shapiro H."/>
            <person name="Tanguay P."/>
            <person name="Tuskan G.A."/>
            <person name="Henrissat B."/>
            <person name="Van de Peer Y."/>
            <person name="Rouze P."/>
            <person name="Ellis J.G."/>
            <person name="Dodds P.N."/>
            <person name="Schein J.E."/>
            <person name="Zhong S."/>
            <person name="Hamelin R.C."/>
            <person name="Grigoriev I.V."/>
            <person name="Szabo L.J."/>
            <person name="Martin F."/>
        </authorList>
    </citation>
    <scope>NUCLEOTIDE SEQUENCE [LARGE SCALE GENOMIC DNA]</scope>
    <source>
        <strain evidence="3">98AG31 / pathotype 3-4-7</strain>
    </source>
</reference>
<organism evidence="3">
    <name type="scientific">Melampsora larici-populina (strain 98AG31 / pathotype 3-4-7)</name>
    <name type="common">Poplar leaf rust fungus</name>
    <dbReference type="NCBI Taxonomy" id="747676"/>
    <lineage>
        <taxon>Eukaryota</taxon>
        <taxon>Fungi</taxon>
        <taxon>Dikarya</taxon>
        <taxon>Basidiomycota</taxon>
        <taxon>Pucciniomycotina</taxon>
        <taxon>Pucciniomycetes</taxon>
        <taxon>Pucciniales</taxon>
        <taxon>Melampsoraceae</taxon>
        <taxon>Melampsora</taxon>
    </lineage>
</organism>
<name>F4R7T0_MELLP</name>
<accession>F4R7T0</accession>
<dbReference type="KEGG" id="mlr:MELLADRAFT_102286"/>
<dbReference type="GeneID" id="18921620"/>
<dbReference type="EMBL" id="GL883092">
    <property type="protein sequence ID" value="EGG11368.1"/>
    <property type="molecule type" value="Genomic_DNA"/>
</dbReference>
<evidence type="ECO:0000313" key="3">
    <source>
        <dbReference type="Proteomes" id="UP000001072"/>
    </source>
</evidence>
<keyword evidence="1" id="KW-0732">Signal</keyword>
<dbReference type="VEuPathDB" id="FungiDB:MELLADRAFT_102286"/>
<gene>
    <name evidence="2" type="ORF">MELLADRAFT_102286</name>
</gene>
<dbReference type="HOGENOM" id="CLU_043305_0_0_1"/>
<protein>
    <recommendedName>
        <fullName evidence="4">Secreted protein</fullName>
    </recommendedName>
</protein>
<feature type="chain" id="PRO_5003320648" description="Secreted protein" evidence="1">
    <location>
        <begin position="22"/>
        <end position="418"/>
    </location>
</feature>
<sequence length="418" mass="47479">MYFHFHFPSSFLFITISSVLSKPGVLDESLDTTLRLGTSTSDPRKTPQHDHMVSLSLTLAPPSGITTRHASPTKTSFPAAFGIKKNPVFKHPSKEKTPSRLKNHVNMYIEAPSVQFQQAMEDQSQIQHKAITCERCELQALRHKTATHHPQGSFTSTLPNGEVVTHNLHRYYALGVTPNQGFTSHEPNLDRPMKYQFYPVVDSSSSRFQCIQGREAQAEKEPTGTTIREETNLHPSKFDAKEVMISNDDKIIYPLGNSKDVARWVSLGKKELWACGRIVIDIEVWYDKMIAELTERLKDHSDIGIQTTDLRRALRRAKLKLIPSLLGFIIETKDLEGIQNHDGVLSEGWEFLKNYMAGWKDVDLVEVVHLLRIPLFECETWDSPEQVLAYLMRINPTTVLAYPVLSGFISSWKMLKGH</sequence>
<evidence type="ECO:0008006" key="4">
    <source>
        <dbReference type="Google" id="ProtNLM"/>
    </source>
</evidence>
<dbReference type="AlphaFoldDB" id="F4R7T0"/>
<dbReference type="RefSeq" id="XP_007405003.1">
    <property type="nucleotide sequence ID" value="XM_007404941.1"/>
</dbReference>